<dbReference type="RefSeq" id="WP_058265192.1">
    <property type="nucleotide sequence ID" value="NZ_FMYN01000002.1"/>
</dbReference>
<organism evidence="1 2">
    <name type="scientific">Exiguobacterium indicum</name>
    <dbReference type="NCBI Taxonomy" id="296995"/>
    <lineage>
        <taxon>Bacteria</taxon>
        <taxon>Bacillati</taxon>
        <taxon>Bacillota</taxon>
        <taxon>Bacilli</taxon>
        <taxon>Bacillales</taxon>
        <taxon>Bacillales Family XII. Incertae Sedis</taxon>
        <taxon>Exiguobacterium</taxon>
    </lineage>
</organism>
<protein>
    <recommendedName>
        <fullName evidence="3">DUF2283 domain-containing protein</fullName>
    </recommendedName>
</protein>
<dbReference type="AlphaFoldDB" id="A0A0V8GGW4"/>
<reference evidence="1 2" key="1">
    <citation type="journal article" date="2015" name="Int. J. Syst. Evol. Microbiol.">
        <title>Exiguobacterium enclense sp. nov., isolated from sediment.</title>
        <authorList>
            <person name="Dastager S.G."/>
            <person name="Mawlankar R."/>
            <person name="Sonalkar V.V."/>
            <person name="Thorat M.N."/>
            <person name="Mual P."/>
            <person name="Verma A."/>
            <person name="Krishnamurthi S."/>
            <person name="Tang S.K."/>
            <person name="Li W.J."/>
        </authorList>
    </citation>
    <scope>NUCLEOTIDE SEQUENCE [LARGE SCALE GENOMIC DNA]</scope>
    <source>
        <strain evidence="1 2">NIO-1109</strain>
    </source>
</reference>
<dbReference type="EMBL" id="LNQL01000002">
    <property type="protein sequence ID" value="KSU49391.1"/>
    <property type="molecule type" value="Genomic_DNA"/>
</dbReference>
<comment type="caution">
    <text evidence="1">The sequence shown here is derived from an EMBL/GenBank/DDBJ whole genome shotgun (WGS) entry which is preliminary data.</text>
</comment>
<sequence length="134" mass="15424">MTIRMTYDQEAEMGYLYLFPETFTPAIEDTDELEENAFLGVDVDQEGRIVGIECFNEEANVIRAVHSQAFLYAEHTDRFSLRLRNTIPKSSSHLQGVTFYFAESDHTGFIGFDILDLERYPVDVLRTLAQPAYK</sequence>
<dbReference type="Proteomes" id="UP000053797">
    <property type="component" value="Unassembled WGS sequence"/>
</dbReference>
<proteinExistence type="predicted"/>
<dbReference type="InterPro" id="IPR016789">
    <property type="entry name" value="UCP021389"/>
</dbReference>
<name>A0A0V8GGW4_9BACL</name>
<evidence type="ECO:0008006" key="3">
    <source>
        <dbReference type="Google" id="ProtNLM"/>
    </source>
</evidence>
<dbReference type="OrthoDB" id="2911799at2"/>
<accession>A0A0V8GGW4</accession>
<evidence type="ECO:0000313" key="2">
    <source>
        <dbReference type="Proteomes" id="UP000053797"/>
    </source>
</evidence>
<gene>
    <name evidence="1" type="ORF">AS033_08470</name>
</gene>
<evidence type="ECO:0000313" key="1">
    <source>
        <dbReference type="EMBL" id="KSU49391.1"/>
    </source>
</evidence>
<dbReference type="PIRSF" id="PIRSF021389">
    <property type="entry name" value="UCP021389"/>
    <property type="match status" value="1"/>
</dbReference>
<dbReference type="Pfam" id="PF10049">
    <property type="entry name" value="DUF2283"/>
    <property type="match status" value="1"/>
</dbReference>
<dbReference type="InterPro" id="IPR019270">
    <property type="entry name" value="DUF2283"/>
</dbReference>